<dbReference type="AlphaFoldDB" id="A0AAD9FX02"/>
<dbReference type="PANTHER" id="PTHR10137:SF0">
    <property type="entry name" value="V-TYPE PROTON ATPASE SUBUNIT C"/>
    <property type="match status" value="1"/>
</dbReference>
<dbReference type="Gene3D" id="1.20.1460.10">
    <property type="entry name" value="subunit c (vma5p) of the yeast v-atpase, domain 2"/>
    <property type="match status" value="1"/>
</dbReference>
<evidence type="ECO:0000256" key="5">
    <source>
        <dbReference type="ARBA" id="ARBA00053565"/>
    </source>
</evidence>
<gene>
    <name evidence="7" type="ORF">DB88DRAFT_478486</name>
</gene>
<dbReference type="Proteomes" id="UP001182556">
    <property type="component" value="Unassembled WGS sequence"/>
</dbReference>
<comment type="subunit">
    <text evidence="6">V-ATPase is a heteromultimeric enzyme composed of a peripheral catalytic V1 complex (components A to H) attached to an integral membrane V0 proton pore complex.</text>
</comment>
<dbReference type="InterPro" id="IPR036132">
    <property type="entry name" value="Vac_ATP_synth_c_sf"/>
</dbReference>
<dbReference type="PANTHER" id="PTHR10137">
    <property type="entry name" value="V-TYPE PROTON ATPASE SUBUNIT C"/>
    <property type="match status" value="1"/>
</dbReference>
<evidence type="ECO:0000256" key="2">
    <source>
        <dbReference type="ARBA" id="ARBA00022448"/>
    </source>
</evidence>
<dbReference type="InterPro" id="IPR004907">
    <property type="entry name" value="ATPase_V1-cplx_csu"/>
</dbReference>
<dbReference type="GO" id="GO:0000221">
    <property type="term" value="C:vacuolar proton-transporting V-type ATPase, V1 domain"/>
    <property type="evidence" value="ECO:0007669"/>
    <property type="project" value="TreeGrafter"/>
</dbReference>
<dbReference type="GO" id="GO:0046961">
    <property type="term" value="F:proton-transporting ATPase activity, rotational mechanism"/>
    <property type="evidence" value="ECO:0007669"/>
    <property type="project" value="InterPro"/>
</dbReference>
<dbReference type="FunFam" id="3.30.70.100:FF:000002">
    <property type="entry name" value="V-type proton ATPase subunit C"/>
    <property type="match status" value="1"/>
</dbReference>
<dbReference type="CDD" id="cd14785">
    <property type="entry name" value="V-ATPase_C"/>
    <property type="match status" value="1"/>
</dbReference>
<comment type="similarity">
    <text evidence="1 6">Belongs to the V-ATPase C subunit family.</text>
</comment>
<sequence length="394" mass="44276">MPSDLSYWLVSAPLKDGDPNVMLEEVRRSLGSDSIVGGFEIPELKAGTLSSLLTLSDYLPKLDSQFTSIVSKLLDTLRSLLDDPSKLPQHARVNDQPAEKYLIPGTPQGWRWDTGRWGSGGKVGEIVDALTAEINSIESIQKQKQQSYSLAKGSLTTLQRKRMGNLSQRSLLDVVKKDDLVENSEFLETLLVAVPKNLIKEWDEKYERLTSMVVPRSSQRIAADDDFFLQSVTVFKKVREEYTHKCRENKFIVRDFEWDEEALDKQNKEIAALGAEEKELWTDLLKLTRVNFSESYQILAHLKCVRLFVESVLRYGLPADYAGVIVRPEPKTAVKTLRTLSSQFSYLASSSRGPQVKGGKSAGGPGDEVGGEWASVMEAEYYDFVLFEIPKVEV</sequence>
<comment type="function">
    <text evidence="5">Subunit of the V1 complex of vacuolar(H+)-ATPase (V-ATPase), a multisubunit enzyme composed of a peripheral complex (V1) that hydrolyzes ATP and a membrane integral complex (V0) that translocates protons. V-ATPase is responsible for acidifying and maintaining the pH of intracellular compartments. Subunit C is necessary for the assembly of the catalytic sector of the enzyme and is likely to have a specific function in its catalytic activity. Reversibly leaves the enzyme after glucose depletion, causing the catalytic subcomplex V1 to detach from the V0 section.</text>
</comment>
<name>A0AAD9FX02_PAPLA</name>
<dbReference type="SUPFAM" id="SSF118203">
    <property type="entry name" value="Vacuolar ATP synthase subunit C"/>
    <property type="match status" value="1"/>
</dbReference>
<proteinExistence type="inferred from homology"/>
<evidence type="ECO:0000256" key="3">
    <source>
        <dbReference type="ARBA" id="ARBA00022781"/>
    </source>
</evidence>
<keyword evidence="2 6" id="KW-0813">Transport</keyword>
<comment type="caution">
    <text evidence="7">The sequence shown here is derived from an EMBL/GenBank/DDBJ whole genome shotgun (WGS) entry which is preliminary data.</text>
</comment>
<keyword evidence="8" id="KW-1185">Reference proteome</keyword>
<keyword evidence="3 6" id="KW-0375">Hydrogen ion transport</keyword>
<evidence type="ECO:0000256" key="6">
    <source>
        <dbReference type="RuleBase" id="RU364010"/>
    </source>
</evidence>
<protein>
    <recommendedName>
        <fullName evidence="6">V-type proton ATPase subunit C</fullName>
    </recommendedName>
</protein>
<evidence type="ECO:0000313" key="8">
    <source>
        <dbReference type="Proteomes" id="UP001182556"/>
    </source>
</evidence>
<accession>A0AAD9FX02</accession>
<dbReference type="Gene3D" id="3.30.70.1180">
    <property type="entry name" value="Vacuolar atp synthase subunit c, domain 1"/>
    <property type="match status" value="1"/>
</dbReference>
<comment type="function">
    <text evidence="6">Subunit of the V1 complex of vacuolar(H+)-ATPase (V-ATPase), a multisubunit enzyme composed of a peripheral complex (V1) that hydrolyzes ATP and a membrane integral complex (V0) that translocates protons. V-ATPase is responsible for acidifying and maintaining the pH of intracellular compartments and in some cell types, is targeted to the plasma membrane, where it is responsible for acidifying the extracellular environment. Subunit C is necessary for the assembly of the catalytic sector of the enzyme and is likely to have a specific function in its catalytic activity.</text>
</comment>
<keyword evidence="4 6" id="KW-0406">Ion transport</keyword>
<evidence type="ECO:0000256" key="4">
    <source>
        <dbReference type="ARBA" id="ARBA00023065"/>
    </source>
</evidence>
<evidence type="ECO:0000256" key="1">
    <source>
        <dbReference type="ARBA" id="ARBA00006138"/>
    </source>
</evidence>
<reference evidence="7" key="1">
    <citation type="submission" date="2023-02" db="EMBL/GenBank/DDBJ databases">
        <title>Identification and recombinant expression of a fungal hydrolase from Papiliotrema laurentii that hydrolyzes apple cutin and clears colloidal polyester polyurethane.</title>
        <authorList>
            <consortium name="DOE Joint Genome Institute"/>
            <person name="Roman V.A."/>
            <person name="Bojanowski C."/>
            <person name="Crable B.R."/>
            <person name="Wagner D.N."/>
            <person name="Hung C.S."/>
            <person name="Nadeau L.J."/>
            <person name="Schratz L."/>
            <person name="Haridas S."/>
            <person name="Pangilinan J."/>
            <person name="Lipzen A."/>
            <person name="Na H."/>
            <person name="Yan M."/>
            <person name="Ng V."/>
            <person name="Grigoriev I.V."/>
            <person name="Spatafora J.W."/>
            <person name="Barlow D."/>
            <person name="Biffinger J."/>
            <person name="Kelley-Loughnane N."/>
            <person name="Varaljay V.A."/>
            <person name="Crookes-Goodson W.J."/>
        </authorList>
    </citation>
    <scope>NUCLEOTIDE SEQUENCE</scope>
    <source>
        <strain evidence="7">5307AH</strain>
    </source>
</reference>
<dbReference type="Pfam" id="PF03223">
    <property type="entry name" value="V-ATPase_C"/>
    <property type="match status" value="1"/>
</dbReference>
<evidence type="ECO:0000313" key="7">
    <source>
        <dbReference type="EMBL" id="KAK1927582.1"/>
    </source>
</evidence>
<organism evidence="7 8">
    <name type="scientific">Papiliotrema laurentii</name>
    <name type="common">Cryptococcus laurentii</name>
    <dbReference type="NCBI Taxonomy" id="5418"/>
    <lineage>
        <taxon>Eukaryota</taxon>
        <taxon>Fungi</taxon>
        <taxon>Dikarya</taxon>
        <taxon>Basidiomycota</taxon>
        <taxon>Agaricomycotina</taxon>
        <taxon>Tremellomycetes</taxon>
        <taxon>Tremellales</taxon>
        <taxon>Rhynchogastremaceae</taxon>
        <taxon>Papiliotrema</taxon>
    </lineage>
</organism>
<dbReference type="Gene3D" id="3.30.70.100">
    <property type="match status" value="1"/>
</dbReference>
<dbReference type="EMBL" id="JAODAN010000001">
    <property type="protein sequence ID" value="KAK1927582.1"/>
    <property type="molecule type" value="Genomic_DNA"/>
</dbReference>